<sequence length="414" mass="48978">MEFGPIIKYYRLKSGITQAELADGICSIPHLSKIENNAYSVNKETAAMLMERLGLDINDEVERYGVLSEQLEEFSDAIYYYDKDRSDELCKQIESEESYYNRTNLVNLYHINLGRYYLQKNMNDTGNEHIKVIERNRSNLTPLEELLYQNLIGVYLAVEGKHHEAIEHFLRLKTNTNSVTVLEISYNLALNFCKLGQYEKSIPYAQEALRLFKDKNNYIRIIHIQMILAINYENMHLFAESKSIYDTLLRNARLLNQTDIYFKLLHNFALLLQKNKKYTKASGYLKECLSYYQDIPDSDIKYTDMLITLTSLVEILVEMDSTSLEIQTYLEDIDFYLSKSSSKIQKLQARKLKISIHEQEKYFSFLEKEYIPYFQKNDMHSFTKPALLELAKWHEDNNRLLLSNRFYKLYIELY</sequence>
<dbReference type="EMBL" id="JBCITK010000001">
    <property type="protein sequence ID" value="MEN0642130.1"/>
    <property type="molecule type" value="Genomic_DNA"/>
</dbReference>
<comment type="caution">
    <text evidence="2">The sequence shown here is derived from an EMBL/GenBank/DDBJ whole genome shotgun (WGS) entry which is preliminary data.</text>
</comment>
<protein>
    <submittedName>
        <fullName evidence="2">Helix-turn-helix domain-containing protein</fullName>
    </submittedName>
</protein>
<dbReference type="Pfam" id="PF01381">
    <property type="entry name" value="HTH_3"/>
    <property type="match status" value="1"/>
</dbReference>
<feature type="domain" description="HTH cro/C1-type" evidence="1">
    <location>
        <begin position="7"/>
        <end position="61"/>
    </location>
</feature>
<dbReference type="SUPFAM" id="SSF47413">
    <property type="entry name" value="lambda repressor-like DNA-binding domains"/>
    <property type="match status" value="1"/>
</dbReference>
<dbReference type="SMART" id="SM00028">
    <property type="entry name" value="TPR"/>
    <property type="match status" value="2"/>
</dbReference>
<evidence type="ECO:0000313" key="3">
    <source>
        <dbReference type="Proteomes" id="UP001418796"/>
    </source>
</evidence>
<dbReference type="CDD" id="cd00093">
    <property type="entry name" value="HTH_XRE"/>
    <property type="match status" value="1"/>
</dbReference>
<dbReference type="InterPro" id="IPR001387">
    <property type="entry name" value="Cro/C1-type_HTH"/>
</dbReference>
<dbReference type="RefSeq" id="WP_343129286.1">
    <property type="nucleotide sequence ID" value="NZ_JBCITK010000001.1"/>
</dbReference>
<dbReference type="Gene3D" id="1.10.260.40">
    <property type="entry name" value="lambda repressor-like DNA-binding domains"/>
    <property type="match status" value="1"/>
</dbReference>
<dbReference type="SMART" id="SM00530">
    <property type="entry name" value="HTH_XRE"/>
    <property type="match status" value="1"/>
</dbReference>
<dbReference type="InterPro" id="IPR011990">
    <property type="entry name" value="TPR-like_helical_dom_sf"/>
</dbReference>
<dbReference type="Proteomes" id="UP001418796">
    <property type="component" value="Unassembled WGS sequence"/>
</dbReference>
<dbReference type="InterPro" id="IPR019734">
    <property type="entry name" value="TPR_rpt"/>
</dbReference>
<proteinExistence type="predicted"/>
<organism evidence="2 3">
    <name type="scientific">Alkalicoccobacillus gibsonii</name>
    <dbReference type="NCBI Taxonomy" id="79881"/>
    <lineage>
        <taxon>Bacteria</taxon>
        <taxon>Bacillati</taxon>
        <taxon>Bacillota</taxon>
        <taxon>Bacilli</taxon>
        <taxon>Bacillales</taxon>
        <taxon>Bacillaceae</taxon>
        <taxon>Alkalicoccobacillus</taxon>
    </lineage>
</organism>
<reference evidence="2 3" key="1">
    <citation type="submission" date="2024-03" db="EMBL/GenBank/DDBJ databases">
        <title>Bacilli Hybrid Assemblies.</title>
        <authorList>
            <person name="Kovac J."/>
        </authorList>
    </citation>
    <scope>NUCLEOTIDE SEQUENCE [LARGE SCALE GENOMIC DNA]</scope>
    <source>
        <strain evidence="2 3">FSL R7-0666</strain>
    </source>
</reference>
<name>A0ABU9VE08_9BACI</name>
<gene>
    <name evidence="2" type="ORF">MKY91_02990</name>
</gene>
<accession>A0ABU9VE08</accession>
<dbReference type="SUPFAM" id="SSF48452">
    <property type="entry name" value="TPR-like"/>
    <property type="match status" value="1"/>
</dbReference>
<dbReference type="Gene3D" id="1.25.40.10">
    <property type="entry name" value="Tetratricopeptide repeat domain"/>
    <property type="match status" value="1"/>
</dbReference>
<dbReference type="PROSITE" id="PS50943">
    <property type="entry name" value="HTH_CROC1"/>
    <property type="match status" value="1"/>
</dbReference>
<keyword evidence="3" id="KW-1185">Reference proteome</keyword>
<evidence type="ECO:0000259" key="1">
    <source>
        <dbReference type="PROSITE" id="PS50943"/>
    </source>
</evidence>
<evidence type="ECO:0000313" key="2">
    <source>
        <dbReference type="EMBL" id="MEN0642130.1"/>
    </source>
</evidence>
<dbReference type="InterPro" id="IPR010982">
    <property type="entry name" value="Lambda_DNA-bd_dom_sf"/>
</dbReference>